<comment type="caution">
    <text evidence="1">The sequence shown here is derived from an EMBL/GenBank/DDBJ whole genome shotgun (WGS) entry which is preliminary data.</text>
</comment>
<gene>
    <name evidence="1" type="ORF">SDC9_194771</name>
</gene>
<sequence>MDLFFPHTAEQDIFYQFQRAGGDLLLYAGPDPAGGGFVGGDPLFGPEGGLDFGFRKDGERKLARIDAFMNAAEKATGTPVVDVYHVPGLG</sequence>
<organism evidence="1">
    <name type="scientific">bioreactor metagenome</name>
    <dbReference type="NCBI Taxonomy" id="1076179"/>
    <lineage>
        <taxon>unclassified sequences</taxon>
        <taxon>metagenomes</taxon>
        <taxon>ecological metagenomes</taxon>
    </lineage>
</organism>
<reference evidence="1" key="1">
    <citation type="submission" date="2019-08" db="EMBL/GenBank/DDBJ databases">
        <authorList>
            <person name="Kucharzyk K."/>
            <person name="Murdoch R.W."/>
            <person name="Higgins S."/>
            <person name="Loffler F."/>
        </authorList>
    </citation>
    <scope>NUCLEOTIDE SEQUENCE</scope>
</reference>
<evidence type="ECO:0000313" key="1">
    <source>
        <dbReference type="EMBL" id="MPN47170.1"/>
    </source>
</evidence>
<dbReference type="AlphaFoldDB" id="A0A645I7S1"/>
<protein>
    <submittedName>
        <fullName evidence="1">Uncharacterized protein</fullName>
    </submittedName>
</protein>
<proteinExistence type="predicted"/>
<name>A0A645I7S1_9ZZZZ</name>
<dbReference type="EMBL" id="VSSQ01108467">
    <property type="protein sequence ID" value="MPN47170.1"/>
    <property type="molecule type" value="Genomic_DNA"/>
</dbReference>
<accession>A0A645I7S1</accession>